<dbReference type="PANTHER" id="PTHR24286:SF305">
    <property type="entry name" value="CYTOCHROME P450 708A2"/>
    <property type="match status" value="1"/>
</dbReference>
<dbReference type="InterPro" id="IPR036396">
    <property type="entry name" value="Cyt_P450_sf"/>
</dbReference>
<keyword evidence="5 8" id="KW-0479">Metal-binding</keyword>
<comment type="similarity">
    <text evidence="2 9">Belongs to the cytochrome P450 family.</text>
</comment>
<dbReference type="PRINTS" id="PR00385">
    <property type="entry name" value="P450"/>
</dbReference>
<dbReference type="GO" id="GO:0016020">
    <property type="term" value="C:membrane"/>
    <property type="evidence" value="ECO:0007669"/>
    <property type="project" value="UniProtKB-SubCell"/>
</dbReference>
<dbReference type="GO" id="GO:0016125">
    <property type="term" value="P:sterol metabolic process"/>
    <property type="evidence" value="ECO:0007669"/>
    <property type="project" value="TreeGrafter"/>
</dbReference>
<dbReference type="GO" id="GO:0016132">
    <property type="term" value="P:brassinosteroid biosynthetic process"/>
    <property type="evidence" value="ECO:0007669"/>
    <property type="project" value="TreeGrafter"/>
</dbReference>
<comment type="cofactor">
    <cofactor evidence="8">
        <name>heme</name>
        <dbReference type="ChEBI" id="CHEBI:30413"/>
    </cofactor>
</comment>
<keyword evidence="10" id="KW-0472">Membrane</keyword>
<evidence type="ECO:0000256" key="5">
    <source>
        <dbReference type="ARBA" id="ARBA00022723"/>
    </source>
</evidence>
<evidence type="ECO:0000256" key="6">
    <source>
        <dbReference type="ARBA" id="ARBA00022989"/>
    </source>
</evidence>
<evidence type="ECO:0000256" key="1">
    <source>
        <dbReference type="ARBA" id="ARBA00004167"/>
    </source>
</evidence>
<dbReference type="GO" id="GO:0020037">
    <property type="term" value="F:heme binding"/>
    <property type="evidence" value="ECO:0007669"/>
    <property type="project" value="InterPro"/>
</dbReference>
<dbReference type="EMBL" id="KB870809">
    <property type="protein sequence ID" value="EOA23874.1"/>
    <property type="molecule type" value="Genomic_DNA"/>
</dbReference>
<dbReference type="Gene3D" id="1.10.630.10">
    <property type="entry name" value="Cytochrome P450"/>
    <property type="match status" value="1"/>
</dbReference>
<dbReference type="eggNOG" id="KOG0157">
    <property type="taxonomic scope" value="Eukaryota"/>
</dbReference>
<dbReference type="GO" id="GO:0004497">
    <property type="term" value="F:monooxygenase activity"/>
    <property type="evidence" value="ECO:0007669"/>
    <property type="project" value="UniProtKB-KW"/>
</dbReference>
<dbReference type="Pfam" id="PF00067">
    <property type="entry name" value="p450"/>
    <property type="match status" value="1"/>
</dbReference>
<feature type="binding site" description="axial binding residue" evidence="8">
    <location>
        <position position="441"/>
    </location>
    <ligand>
        <name>heme</name>
        <dbReference type="ChEBI" id="CHEBI:30413"/>
    </ligand>
    <ligandPart>
        <name>Fe</name>
        <dbReference type="ChEBI" id="CHEBI:18248"/>
    </ligandPart>
</feature>
<dbReference type="SUPFAM" id="SSF48264">
    <property type="entry name" value="Cytochrome P450"/>
    <property type="match status" value="1"/>
</dbReference>
<evidence type="ECO:0000256" key="8">
    <source>
        <dbReference type="PIRSR" id="PIRSR602401-1"/>
    </source>
</evidence>
<protein>
    <recommendedName>
        <fullName evidence="13">Cytochrome P450</fullName>
    </recommendedName>
</protein>
<keyword evidence="9" id="KW-0503">Monooxygenase</keyword>
<evidence type="ECO:0000313" key="12">
    <source>
        <dbReference type="Proteomes" id="UP000029121"/>
    </source>
</evidence>
<name>R0H3M6_9BRAS</name>
<feature type="transmembrane region" description="Helical" evidence="10">
    <location>
        <begin position="23"/>
        <end position="44"/>
    </location>
</feature>
<dbReference type="GO" id="GO:0005506">
    <property type="term" value="F:iron ion binding"/>
    <property type="evidence" value="ECO:0007669"/>
    <property type="project" value="InterPro"/>
</dbReference>
<keyword evidence="4 10" id="KW-0812">Transmembrane</keyword>
<keyword evidence="3 8" id="KW-0349">Heme</keyword>
<accession>R0H3M6</accession>
<evidence type="ECO:0000256" key="10">
    <source>
        <dbReference type="SAM" id="Phobius"/>
    </source>
</evidence>
<dbReference type="GO" id="GO:0010268">
    <property type="term" value="P:brassinosteroid homeostasis"/>
    <property type="evidence" value="ECO:0007669"/>
    <property type="project" value="TreeGrafter"/>
</dbReference>
<dbReference type="PANTHER" id="PTHR24286">
    <property type="entry name" value="CYTOCHROME P450 26"/>
    <property type="match status" value="1"/>
</dbReference>
<dbReference type="AlphaFoldDB" id="R0H3M6"/>
<dbReference type="CDD" id="cd11043">
    <property type="entry name" value="CYP90-like"/>
    <property type="match status" value="1"/>
</dbReference>
<dbReference type="PROSITE" id="PS00086">
    <property type="entry name" value="CYTOCHROME_P450"/>
    <property type="match status" value="1"/>
</dbReference>
<organism evidence="11 12">
    <name type="scientific">Capsella rubella</name>
    <dbReference type="NCBI Taxonomy" id="81985"/>
    <lineage>
        <taxon>Eukaryota</taxon>
        <taxon>Viridiplantae</taxon>
        <taxon>Streptophyta</taxon>
        <taxon>Embryophyta</taxon>
        <taxon>Tracheophyta</taxon>
        <taxon>Spermatophyta</taxon>
        <taxon>Magnoliopsida</taxon>
        <taxon>eudicotyledons</taxon>
        <taxon>Gunneridae</taxon>
        <taxon>Pentapetalae</taxon>
        <taxon>rosids</taxon>
        <taxon>malvids</taxon>
        <taxon>Brassicales</taxon>
        <taxon>Brassicaceae</taxon>
        <taxon>Camelineae</taxon>
        <taxon>Capsella</taxon>
    </lineage>
</organism>
<keyword evidence="12" id="KW-1185">Reference proteome</keyword>
<dbReference type="Proteomes" id="UP000029121">
    <property type="component" value="Unassembled WGS sequence"/>
</dbReference>
<comment type="subcellular location">
    <subcellularLocation>
        <location evidence="1">Membrane</location>
        <topology evidence="1">Single-pass membrane protein</topology>
    </subcellularLocation>
</comment>
<dbReference type="PRINTS" id="PR00463">
    <property type="entry name" value="EP450I"/>
</dbReference>
<keyword evidence="7 8" id="KW-0408">Iron</keyword>
<dbReference type="InterPro" id="IPR001128">
    <property type="entry name" value="Cyt_P450"/>
</dbReference>
<evidence type="ECO:0000256" key="9">
    <source>
        <dbReference type="RuleBase" id="RU000461"/>
    </source>
</evidence>
<dbReference type="STRING" id="81985.R0H3M6"/>
<proteinExistence type="inferred from homology"/>
<evidence type="ECO:0000313" key="11">
    <source>
        <dbReference type="EMBL" id="EOA23874.1"/>
    </source>
</evidence>
<reference evidence="12" key="1">
    <citation type="journal article" date="2013" name="Nat. Genet.">
        <title>The Capsella rubella genome and the genomic consequences of rapid mating system evolution.</title>
        <authorList>
            <person name="Slotte T."/>
            <person name="Hazzouri K.M."/>
            <person name="Agren J.A."/>
            <person name="Koenig D."/>
            <person name="Maumus F."/>
            <person name="Guo Y.L."/>
            <person name="Steige K."/>
            <person name="Platts A.E."/>
            <person name="Escobar J.S."/>
            <person name="Newman L.K."/>
            <person name="Wang W."/>
            <person name="Mandakova T."/>
            <person name="Vello E."/>
            <person name="Smith L.M."/>
            <person name="Henz S.R."/>
            <person name="Steffen J."/>
            <person name="Takuno S."/>
            <person name="Brandvain Y."/>
            <person name="Coop G."/>
            <person name="Andolfatto P."/>
            <person name="Hu T.T."/>
            <person name="Blanchette M."/>
            <person name="Clark R.M."/>
            <person name="Quesneville H."/>
            <person name="Nordborg M."/>
            <person name="Gaut B.S."/>
            <person name="Lysak M.A."/>
            <person name="Jenkins J."/>
            <person name="Grimwood J."/>
            <person name="Chapman J."/>
            <person name="Prochnik S."/>
            <person name="Shu S."/>
            <person name="Rokhsar D."/>
            <person name="Schmutz J."/>
            <person name="Weigel D."/>
            <person name="Wright S.I."/>
        </authorList>
    </citation>
    <scope>NUCLEOTIDE SEQUENCE [LARGE SCALE GENOMIC DNA]</scope>
    <source>
        <strain evidence="12">cv. Monte Gargano</strain>
    </source>
</reference>
<evidence type="ECO:0000256" key="4">
    <source>
        <dbReference type="ARBA" id="ARBA00022692"/>
    </source>
</evidence>
<keyword evidence="6 10" id="KW-1133">Transmembrane helix</keyword>
<dbReference type="InterPro" id="IPR017972">
    <property type="entry name" value="Cyt_P450_CS"/>
</dbReference>
<sequence>MSRKRSEQNTSFHTLKRHTKMDMIWNVSICVTALVVVLISKWLYRWSNPKCNGKLPPGTMGFPIIGETLDFFKSYGFNETSPFILKRMSKYGPIFRTNVFGSNTVVVTDPDVMVEVFRQENTAFVFSLPGAFTKVLQRDDAIVNHGKTHKHFKQITLNFFGPDGLKKKLLGNMDRGTYEGLKSKASSGSFDVKEAAGTLIIRHLIPKLISDLTAEAAENLLNIFMAFNLDWYKSFFSLSSWKSLYRSLMASRGAMKMITKALESRKESGEKHDDILNTIMEDVVLDDKYVIFQTYAIPIAAKDTTSVVMSMAVKYIKNNPKVFLELKREHDAILQNRVDKNSGVTWEEYKNNMTFTSMVINEALRLVNLAPVMFRKTLIDVEIKGYTIPKGWMVFVATSLRHYDPAVYENPFEFNPWRWEGQNLVNFSKSFMVFGGGMRLCPGAEFARLQIALFLHHLVTNYDFSMAQDDEATRTPLVSFPSGMHMNISPIK</sequence>
<keyword evidence="9" id="KW-0560">Oxidoreductase</keyword>
<evidence type="ECO:0008006" key="13">
    <source>
        <dbReference type="Google" id="ProtNLM"/>
    </source>
</evidence>
<evidence type="ECO:0000256" key="3">
    <source>
        <dbReference type="ARBA" id="ARBA00022617"/>
    </source>
</evidence>
<dbReference type="InterPro" id="IPR002401">
    <property type="entry name" value="Cyt_P450_E_grp-I"/>
</dbReference>
<evidence type="ECO:0000256" key="7">
    <source>
        <dbReference type="ARBA" id="ARBA00023004"/>
    </source>
</evidence>
<dbReference type="GO" id="GO:0016705">
    <property type="term" value="F:oxidoreductase activity, acting on paired donors, with incorporation or reduction of molecular oxygen"/>
    <property type="evidence" value="ECO:0007669"/>
    <property type="project" value="InterPro"/>
</dbReference>
<gene>
    <name evidence="11" type="ORF">CARUB_v10017090mg</name>
</gene>
<evidence type="ECO:0000256" key="2">
    <source>
        <dbReference type="ARBA" id="ARBA00010617"/>
    </source>
</evidence>